<dbReference type="AlphaFoldDB" id="A0A812BYQ9"/>
<reference evidence="2" key="1">
    <citation type="submission" date="2021-01" db="EMBL/GenBank/DDBJ databases">
        <authorList>
            <person name="Li R."/>
            <person name="Bekaert M."/>
        </authorList>
    </citation>
    <scope>NUCLEOTIDE SEQUENCE</scope>
    <source>
        <strain evidence="2">Farmed</strain>
    </source>
</reference>
<evidence type="ECO:0000256" key="1">
    <source>
        <dbReference type="SAM" id="Phobius"/>
    </source>
</evidence>
<keyword evidence="1" id="KW-1133">Transmembrane helix</keyword>
<evidence type="ECO:0000313" key="2">
    <source>
        <dbReference type="EMBL" id="CAE1249298.1"/>
    </source>
</evidence>
<keyword evidence="1" id="KW-0472">Membrane</keyword>
<comment type="caution">
    <text evidence="2">The sequence shown here is derived from an EMBL/GenBank/DDBJ whole genome shotgun (WGS) entry which is preliminary data.</text>
</comment>
<feature type="transmembrane region" description="Helical" evidence="1">
    <location>
        <begin position="57"/>
        <end position="79"/>
    </location>
</feature>
<accession>A0A812BYQ9</accession>
<proteinExistence type="predicted"/>
<name>A0A812BYQ9_ACAPH</name>
<keyword evidence="3" id="KW-1185">Reference proteome</keyword>
<evidence type="ECO:0000313" key="3">
    <source>
        <dbReference type="Proteomes" id="UP000597762"/>
    </source>
</evidence>
<organism evidence="2 3">
    <name type="scientific">Acanthosepion pharaonis</name>
    <name type="common">Pharaoh cuttlefish</name>
    <name type="synonym">Sepia pharaonis</name>
    <dbReference type="NCBI Taxonomy" id="158019"/>
    <lineage>
        <taxon>Eukaryota</taxon>
        <taxon>Metazoa</taxon>
        <taxon>Spiralia</taxon>
        <taxon>Lophotrochozoa</taxon>
        <taxon>Mollusca</taxon>
        <taxon>Cephalopoda</taxon>
        <taxon>Coleoidea</taxon>
        <taxon>Decapodiformes</taxon>
        <taxon>Sepiida</taxon>
        <taxon>Sepiina</taxon>
        <taxon>Sepiidae</taxon>
        <taxon>Acanthosepion</taxon>
    </lineage>
</organism>
<gene>
    <name evidence="2" type="ORF">SPHA_26482</name>
</gene>
<protein>
    <submittedName>
        <fullName evidence="2">Uncharacterized protein</fullName>
    </submittedName>
</protein>
<dbReference type="EMBL" id="CAHIKZ030001013">
    <property type="protein sequence ID" value="CAE1249298.1"/>
    <property type="molecule type" value="Genomic_DNA"/>
</dbReference>
<dbReference type="Proteomes" id="UP000597762">
    <property type="component" value="Unassembled WGS sequence"/>
</dbReference>
<feature type="transmembrane region" description="Helical" evidence="1">
    <location>
        <begin position="12"/>
        <end position="45"/>
    </location>
</feature>
<keyword evidence="1" id="KW-0812">Transmembrane</keyword>
<sequence length="212" mass="24915">MPTPMLSIFKRRLFSVFLFFFFPFFLSLFHSFFFFLSLFLILFLSPFLYSLSFFHSFSLYSLFISLFLIHFPLIIFFLISKFFSLFIDNIPDCLKSPNFFLCSSSHASCLSRPFVLPPIHQICLPFFSPYIHSSFLLSFLVLIQLSYRSCNFQRNLPILPFLDYELVLSFPSGLEVSDYDLSPSTNQCKAEGSRDTTALLWDWPIKCRFMHG</sequence>